<evidence type="ECO:0000256" key="4">
    <source>
        <dbReference type="SAM" id="MobiDB-lite"/>
    </source>
</evidence>
<gene>
    <name evidence="6" type="ORF">MKW94_001857</name>
</gene>
<dbReference type="Pfam" id="PF00005">
    <property type="entry name" value="ABC_tran"/>
    <property type="match status" value="2"/>
</dbReference>
<accession>A0AA41S6K8</accession>
<dbReference type="InterPro" id="IPR003439">
    <property type="entry name" value="ABC_transporter-like_ATP-bd"/>
</dbReference>
<reference evidence="6" key="1">
    <citation type="submission" date="2022-03" db="EMBL/GenBank/DDBJ databases">
        <title>A functionally conserved STORR gene fusion in Papaver species that diverged 16.8 million years ago.</title>
        <authorList>
            <person name="Catania T."/>
        </authorList>
    </citation>
    <scope>NUCLEOTIDE SEQUENCE</scope>
    <source>
        <strain evidence="6">S-191538</strain>
    </source>
</reference>
<sequence length="470" mass="52246">MVSVSLMLASMDQKADKGSSSATTSKPKPLGAPDAHLLLMTRVFSPWTPKKREKKEMLATKAAAGAKKEALRDDSEAFTVVAHGKKYHLVGPNGMGKSTILKLLAWRKTSVPKTIDVLLVEQEVVGDDKSALEAVVQAAEELVRLCEEENNSEDDDGGEKLVELYERLQVIVADAAESQASKILAGLGWRLRISLTRPLFDQPTLLLHDETANYLDLCAILWSEEYLCRWKKTLVVVSNDRDFLKTSFIFQRQPNLPHLSCKLIDVNFGYQNRDDFRLSNVGVGINMGTRVAIAGPNGAGKSTLLNLLAGYLILTEGEARKCQKLRIGRYSQHFVDLVTKQETPVQYLLRLNPEQGLRKQQAVRARLRKFGLPGRNHLQPIVKLSGGERLGYEPTNDVQSTDALADALDEFTGGVVLVSHDSRIISRVCEDEEIGENGTVESFPGIFDEYKEELQKEIKAEVDELFEVQV</sequence>
<dbReference type="Gene3D" id="3.40.50.300">
    <property type="entry name" value="P-loop containing nucleotide triphosphate hydrolases"/>
    <property type="match status" value="3"/>
</dbReference>
<dbReference type="PANTHER" id="PTHR19211">
    <property type="entry name" value="ATP-BINDING TRANSPORT PROTEIN-RELATED"/>
    <property type="match status" value="1"/>
</dbReference>
<keyword evidence="3" id="KW-0067">ATP-binding</keyword>
<dbReference type="GO" id="GO:0005524">
    <property type="term" value="F:ATP binding"/>
    <property type="evidence" value="ECO:0007669"/>
    <property type="project" value="UniProtKB-KW"/>
</dbReference>
<organism evidence="6 7">
    <name type="scientific">Papaver nudicaule</name>
    <name type="common">Iceland poppy</name>
    <dbReference type="NCBI Taxonomy" id="74823"/>
    <lineage>
        <taxon>Eukaryota</taxon>
        <taxon>Viridiplantae</taxon>
        <taxon>Streptophyta</taxon>
        <taxon>Embryophyta</taxon>
        <taxon>Tracheophyta</taxon>
        <taxon>Spermatophyta</taxon>
        <taxon>Magnoliopsida</taxon>
        <taxon>Ranunculales</taxon>
        <taxon>Papaveraceae</taxon>
        <taxon>Papaveroideae</taxon>
        <taxon>Papaver</taxon>
    </lineage>
</organism>
<evidence type="ECO:0000313" key="6">
    <source>
        <dbReference type="EMBL" id="MCL7033984.1"/>
    </source>
</evidence>
<evidence type="ECO:0000256" key="2">
    <source>
        <dbReference type="ARBA" id="ARBA00022741"/>
    </source>
</evidence>
<dbReference type="InterPro" id="IPR050611">
    <property type="entry name" value="ABCF"/>
</dbReference>
<feature type="region of interest" description="Disordered" evidence="4">
    <location>
        <begin position="13"/>
        <end position="32"/>
    </location>
</feature>
<dbReference type="InterPro" id="IPR003593">
    <property type="entry name" value="AAA+_ATPase"/>
</dbReference>
<dbReference type="EMBL" id="JAJJMA010140700">
    <property type="protein sequence ID" value="MCL7033984.1"/>
    <property type="molecule type" value="Genomic_DNA"/>
</dbReference>
<evidence type="ECO:0000256" key="3">
    <source>
        <dbReference type="ARBA" id="ARBA00022840"/>
    </source>
</evidence>
<dbReference type="GO" id="GO:0016887">
    <property type="term" value="F:ATP hydrolysis activity"/>
    <property type="evidence" value="ECO:0007669"/>
    <property type="project" value="InterPro"/>
</dbReference>
<dbReference type="SMART" id="SM00382">
    <property type="entry name" value="AAA"/>
    <property type="match status" value="2"/>
</dbReference>
<dbReference type="InterPro" id="IPR027417">
    <property type="entry name" value="P-loop_NTPase"/>
</dbReference>
<feature type="domain" description="ABC transporter" evidence="5">
    <location>
        <begin position="261"/>
        <end position="462"/>
    </location>
</feature>
<evidence type="ECO:0000256" key="1">
    <source>
        <dbReference type="ARBA" id="ARBA00022737"/>
    </source>
</evidence>
<proteinExistence type="predicted"/>
<dbReference type="AlphaFoldDB" id="A0AA41S6K8"/>
<keyword evidence="7" id="KW-1185">Reference proteome</keyword>
<protein>
    <recommendedName>
        <fullName evidence="5">ABC transporter domain-containing protein</fullName>
    </recommendedName>
</protein>
<keyword evidence="1" id="KW-0677">Repeat</keyword>
<evidence type="ECO:0000259" key="5">
    <source>
        <dbReference type="PROSITE" id="PS50893"/>
    </source>
</evidence>
<dbReference type="PROSITE" id="PS50893">
    <property type="entry name" value="ABC_TRANSPORTER_2"/>
    <property type="match status" value="1"/>
</dbReference>
<comment type="caution">
    <text evidence="6">The sequence shown here is derived from an EMBL/GenBank/DDBJ whole genome shotgun (WGS) entry which is preliminary data.</text>
</comment>
<dbReference type="PANTHER" id="PTHR19211:SF14">
    <property type="entry name" value="ATP-BINDING CASSETTE SUB-FAMILY F MEMBER 1"/>
    <property type="match status" value="1"/>
</dbReference>
<dbReference type="Proteomes" id="UP001177140">
    <property type="component" value="Unassembled WGS sequence"/>
</dbReference>
<name>A0AA41S6K8_PAPNU</name>
<dbReference type="SUPFAM" id="SSF52540">
    <property type="entry name" value="P-loop containing nucleoside triphosphate hydrolases"/>
    <property type="match status" value="2"/>
</dbReference>
<evidence type="ECO:0000313" key="7">
    <source>
        <dbReference type="Proteomes" id="UP001177140"/>
    </source>
</evidence>
<keyword evidence="2" id="KW-0547">Nucleotide-binding</keyword>